<accession>A0A0J8FYY2</accession>
<dbReference type="PANTHER" id="PTHR43581">
    <property type="entry name" value="ATP/GTP PHOSPHATASE"/>
    <property type="match status" value="1"/>
</dbReference>
<dbReference type="InterPro" id="IPR051396">
    <property type="entry name" value="Bact_Antivir_Def_Nuclease"/>
</dbReference>
<dbReference type="Proteomes" id="UP000037551">
    <property type="component" value="Unassembled WGS sequence"/>
</dbReference>
<dbReference type="PATRIC" id="fig|1674920.3.peg.2673"/>
<dbReference type="GO" id="GO:0005524">
    <property type="term" value="F:ATP binding"/>
    <property type="evidence" value="ECO:0007669"/>
    <property type="project" value="InterPro"/>
</dbReference>
<dbReference type="Gene3D" id="3.40.50.300">
    <property type="entry name" value="P-loop containing nucleotide triphosphate hydrolases"/>
    <property type="match status" value="1"/>
</dbReference>
<dbReference type="SUPFAM" id="SSF52540">
    <property type="entry name" value="P-loop containing nucleoside triphosphate hydrolases"/>
    <property type="match status" value="1"/>
</dbReference>
<dbReference type="Pfam" id="PF13304">
    <property type="entry name" value="AAA_21"/>
    <property type="match status" value="1"/>
</dbReference>
<evidence type="ECO:0000313" key="2">
    <source>
        <dbReference type="EMBL" id="KMT53588.1"/>
    </source>
</evidence>
<dbReference type="GO" id="GO:0016887">
    <property type="term" value="F:ATP hydrolysis activity"/>
    <property type="evidence" value="ECO:0007669"/>
    <property type="project" value="InterPro"/>
</dbReference>
<dbReference type="AlphaFoldDB" id="A0A0J8FYY2"/>
<dbReference type="EMBL" id="LFMW01000014">
    <property type="protein sequence ID" value="KMT53588.1"/>
    <property type="molecule type" value="Genomic_DNA"/>
</dbReference>
<dbReference type="SMART" id="SM00382">
    <property type="entry name" value="AAA"/>
    <property type="match status" value="1"/>
</dbReference>
<dbReference type="InterPro" id="IPR003959">
    <property type="entry name" value="ATPase_AAA_core"/>
</dbReference>
<comment type="caution">
    <text evidence="2">The sequence shown here is derived from an EMBL/GenBank/DDBJ whole genome shotgun (WGS) entry which is preliminary data.</text>
</comment>
<gene>
    <name evidence="2" type="ORF">ACR52_21330</name>
</gene>
<evidence type="ECO:0000313" key="3">
    <source>
        <dbReference type="Proteomes" id="UP000037551"/>
    </source>
</evidence>
<evidence type="ECO:0000259" key="1">
    <source>
        <dbReference type="SMART" id="SM00382"/>
    </source>
</evidence>
<name>A0A0J8FYY2_9PSED</name>
<feature type="domain" description="AAA+ ATPase" evidence="1">
    <location>
        <begin position="24"/>
        <end position="327"/>
    </location>
</feature>
<reference evidence="2 3" key="1">
    <citation type="submission" date="2015-06" db="EMBL/GenBank/DDBJ databases">
        <title>Draft genome sequence of an Antarctic Pseudomonas sp. strain KG01 with full potential for biotechnological applications.</title>
        <authorList>
            <person name="Pavlov M.S."/>
            <person name="Lira F."/>
            <person name="Martinez J.L."/>
            <person name="Marshall S.H."/>
        </authorList>
    </citation>
    <scope>NUCLEOTIDE SEQUENCE [LARGE SCALE GENOMIC DNA]</scope>
    <source>
        <strain evidence="2 3">KG01</strain>
    </source>
</reference>
<dbReference type="OrthoDB" id="9815944at2"/>
<keyword evidence="3" id="KW-1185">Reference proteome</keyword>
<dbReference type="PANTHER" id="PTHR43581:SF2">
    <property type="entry name" value="EXCINUCLEASE ATPASE SUBUNIT"/>
    <property type="match status" value="1"/>
</dbReference>
<dbReference type="InterPro" id="IPR027417">
    <property type="entry name" value="P-loop_NTPase"/>
</dbReference>
<proteinExistence type="predicted"/>
<organism evidence="2 3">
    <name type="scientific">Pseudomonas fildesensis</name>
    <dbReference type="NCBI Taxonomy" id="1674920"/>
    <lineage>
        <taxon>Bacteria</taxon>
        <taxon>Pseudomonadati</taxon>
        <taxon>Pseudomonadota</taxon>
        <taxon>Gammaproteobacteria</taxon>
        <taxon>Pseudomonadales</taxon>
        <taxon>Pseudomonadaceae</taxon>
        <taxon>Pseudomonas</taxon>
    </lineage>
</organism>
<dbReference type="InterPro" id="IPR003593">
    <property type="entry name" value="AAA+_ATPase"/>
</dbReference>
<sequence>MKKYIERIYGTIENKNIKIDINTKNKNLIITGPNGSGKTHFLTNLHQTIKNHILMSEQDTYEYKIKRIPVIEQLLKNIKVKTDNFYNLTSELRALKINLRYHDSKLNICTPDFRELRSKTEDLSAVNLLFSAHRQAGITTSDAARGLENEKTIYRSEMKHNRVGGSLEKHLVNLKTRSAYAIAHERDSSVAQLIERWFSDLEQNLKFLMEDETTTLNYNPDTLKFTIRRKNKLDTDLQSLSSGYASILDIYSELLMRAAYLEIPPNTLSGTVLIDELEVHLHVSLQRLILPFLENSFPNIQFIITTHSPFILTSISNSVVYDMGTNVTTDKDLSLYSYSAVMEGLLGTRTTSKILDEIISEIAAITQSKNGNTEKLRQYIKKVSASENSLDNRSKAFYLMGVNSILDEDQKDV</sequence>
<dbReference type="STRING" id="1674920.ACR52_21330"/>
<dbReference type="RefSeq" id="WP_048729133.1">
    <property type="nucleotide sequence ID" value="NZ_LFMW01000014.1"/>
</dbReference>
<protein>
    <recommendedName>
        <fullName evidence="1">AAA+ ATPase domain-containing protein</fullName>
    </recommendedName>
</protein>